<dbReference type="Gene3D" id="3.40.50.150">
    <property type="entry name" value="Vaccinia Virus protein VP39"/>
    <property type="match status" value="1"/>
</dbReference>
<name>A0ABU4WFT6_9BACT</name>
<dbReference type="EMBL" id="JALBUT010000004">
    <property type="protein sequence ID" value="MDX8415426.1"/>
    <property type="molecule type" value="Genomic_DNA"/>
</dbReference>
<evidence type="ECO:0000313" key="2">
    <source>
        <dbReference type="Proteomes" id="UP001275932"/>
    </source>
</evidence>
<protein>
    <submittedName>
        <fullName evidence="1">Methionine biosynthesis protein MetW</fullName>
    </submittedName>
</protein>
<organism evidence="1 2">
    <name type="scientific">Intestinicryptomonas porci</name>
    <dbReference type="NCBI Taxonomy" id="2926320"/>
    <lineage>
        <taxon>Bacteria</taxon>
        <taxon>Pseudomonadati</taxon>
        <taxon>Verrucomicrobiota</taxon>
        <taxon>Opitutia</taxon>
        <taxon>Opitutales</taxon>
        <taxon>Intestinicryptomonaceae</taxon>
        <taxon>Intestinicryptomonas</taxon>
    </lineage>
</organism>
<dbReference type="CDD" id="cd02440">
    <property type="entry name" value="AdoMet_MTases"/>
    <property type="match status" value="1"/>
</dbReference>
<keyword evidence="2" id="KW-1185">Reference proteome</keyword>
<reference evidence="1 2" key="1">
    <citation type="submission" date="2022-03" db="EMBL/GenBank/DDBJ databases">
        <title>Novel taxa within the pig intestine.</title>
        <authorList>
            <person name="Wylensek D."/>
            <person name="Bishof K."/>
            <person name="Afrizal A."/>
            <person name="Clavel T."/>
        </authorList>
    </citation>
    <scope>NUCLEOTIDE SEQUENCE [LARGE SCALE GENOMIC DNA]</scope>
    <source>
        <strain evidence="1 2">CLA-KB-P66</strain>
    </source>
</reference>
<sequence length="205" mass="23710">MAQKTPTSKKRKVELRAISDWVSKGDRVLDLGCGRGILLEELMNAKDVYALGVDLDFEKILRAVKRGVNVMHCDILTALKTFDDNSFDWIICSRTLSELENTKLVIDESLRVGKRVVIGFVNYGYWYNRLHLAFKGRRTVNKVFENDWYCARPMNQISIVSFKEFCANNDIAINRSHFLRGNWRTQCKFLPNLMAGYALFEISKK</sequence>
<dbReference type="InterPro" id="IPR010743">
    <property type="entry name" value="Methionine_synth_MetW"/>
</dbReference>
<comment type="caution">
    <text evidence="1">The sequence shown here is derived from an EMBL/GenBank/DDBJ whole genome shotgun (WGS) entry which is preliminary data.</text>
</comment>
<gene>
    <name evidence="1" type="ORF">MOX91_04430</name>
</gene>
<dbReference type="Pfam" id="PF07021">
    <property type="entry name" value="MetW"/>
    <property type="match status" value="1"/>
</dbReference>
<dbReference type="Proteomes" id="UP001275932">
    <property type="component" value="Unassembled WGS sequence"/>
</dbReference>
<dbReference type="InterPro" id="IPR029063">
    <property type="entry name" value="SAM-dependent_MTases_sf"/>
</dbReference>
<dbReference type="RefSeq" id="WP_370396874.1">
    <property type="nucleotide sequence ID" value="NZ_JALBUT010000004.1"/>
</dbReference>
<proteinExistence type="predicted"/>
<evidence type="ECO:0000313" key="1">
    <source>
        <dbReference type="EMBL" id="MDX8415426.1"/>
    </source>
</evidence>
<accession>A0ABU4WFT6</accession>
<dbReference type="SUPFAM" id="SSF53335">
    <property type="entry name" value="S-adenosyl-L-methionine-dependent methyltransferases"/>
    <property type="match status" value="1"/>
</dbReference>